<dbReference type="AlphaFoldDB" id="A0A9P0KAW6"/>
<comment type="caution">
    <text evidence="1">The sequence shown here is derived from an EMBL/GenBank/DDBJ whole genome shotgun (WGS) entry which is preliminary data.</text>
</comment>
<sequence>MSSRTLRTMGASKPIRMWIDGKCFDVKQRKKTLPKISTPCSKPKDEEPSSVRITEETSSKCLSLAEIVKGDNGKMSTSFELPSYVFYSDLFLGWRLLYRVFGASFAKLKWRTGEVFSITPDPSKSF</sequence>
<reference evidence="1" key="1">
    <citation type="submission" date="2022-03" db="EMBL/GenBank/DDBJ databases">
        <authorList>
            <person name="Sayadi A."/>
        </authorList>
    </citation>
    <scope>NUCLEOTIDE SEQUENCE</scope>
</reference>
<evidence type="ECO:0000313" key="1">
    <source>
        <dbReference type="EMBL" id="CAH1970976.1"/>
    </source>
</evidence>
<evidence type="ECO:0000313" key="2">
    <source>
        <dbReference type="Proteomes" id="UP001152888"/>
    </source>
</evidence>
<dbReference type="EMBL" id="CAKOFQ010006780">
    <property type="protein sequence ID" value="CAH1970976.1"/>
    <property type="molecule type" value="Genomic_DNA"/>
</dbReference>
<keyword evidence="2" id="KW-1185">Reference proteome</keyword>
<dbReference type="Proteomes" id="UP001152888">
    <property type="component" value="Unassembled WGS sequence"/>
</dbReference>
<proteinExistence type="predicted"/>
<accession>A0A9P0KAW6</accession>
<name>A0A9P0KAW6_ACAOB</name>
<organism evidence="1 2">
    <name type="scientific">Acanthoscelides obtectus</name>
    <name type="common">Bean weevil</name>
    <name type="synonym">Bruchus obtectus</name>
    <dbReference type="NCBI Taxonomy" id="200917"/>
    <lineage>
        <taxon>Eukaryota</taxon>
        <taxon>Metazoa</taxon>
        <taxon>Ecdysozoa</taxon>
        <taxon>Arthropoda</taxon>
        <taxon>Hexapoda</taxon>
        <taxon>Insecta</taxon>
        <taxon>Pterygota</taxon>
        <taxon>Neoptera</taxon>
        <taxon>Endopterygota</taxon>
        <taxon>Coleoptera</taxon>
        <taxon>Polyphaga</taxon>
        <taxon>Cucujiformia</taxon>
        <taxon>Chrysomeloidea</taxon>
        <taxon>Chrysomelidae</taxon>
        <taxon>Bruchinae</taxon>
        <taxon>Bruchini</taxon>
        <taxon>Acanthoscelides</taxon>
    </lineage>
</organism>
<gene>
    <name evidence="1" type="ORF">ACAOBT_LOCUS9205</name>
</gene>
<protein>
    <submittedName>
        <fullName evidence="1">Uncharacterized protein</fullName>
    </submittedName>
</protein>